<evidence type="ECO:0000313" key="1">
    <source>
        <dbReference type="EMBL" id="RDJ05744.1"/>
    </source>
</evidence>
<comment type="caution">
    <text evidence="1">The sequence shown here is derived from an EMBL/GenBank/DDBJ whole genome shotgun (WGS) entry which is preliminary data.</text>
</comment>
<protein>
    <recommendedName>
        <fullName evidence="3">VWFA domain-containing protein</fullName>
    </recommendedName>
</protein>
<evidence type="ECO:0000313" key="2">
    <source>
        <dbReference type="Proteomes" id="UP000254939"/>
    </source>
</evidence>
<proteinExistence type="predicted"/>
<accession>A0A370KIM2</accession>
<dbReference type="RefSeq" id="WP_019280418.1">
    <property type="nucleotide sequence ID" value="NZ_KZ857266.1"/>
</dbReference>
<organism evidence="1 2">
    <name type="scientific">Rhizobium grahamii</name>
    <dbReference type="NCBI Taxonomy" id="1120045"/>
    <lineage>
        <taxon>Bacteria</taxon>
        <taxon>Pseudomonadati</taxon>
        <taxon>Pseudomonadota</taxon>
        <taxon>Alphaproteobacteria</taxon>
        <taxon>Hyphomicrobiales</taxon>
        <taxon>Rhizobiaceae</taxon>
        <taxon>Rhizobium/Agrobacterium group</taxon>
        <taxon>Rhizobium</taxon>
    </lineage>
</organism>
<reference evidence="1 2" key="1">
    <citation type="submission" date="2017-03" db="EMBL/GenBank/DDBJ databases">
        <title>Genome analysis of Rhizobial strains effectives or ineffectives for nitrogen fixation isolated from bean seeds.</title>
        <authorList>
            <person name="Peralta H."/>
            <person name="Aguilar-Vera A."/>
            <person name="Mora Y."/>
            <person name="Vargas-Lagunas C."/>
            <person name="Girard L."/>
            <person name="Mora J."/>
        </authorList>
    </citation>
    <scope>NUCLEOTIDE SEQUENCE [LARGE SCALE GENOMIC DNA]</scope>
    <source>
        <strain evidence="1 2">CCGM3</strain>
    </source>
</reference>
<dbReference type="SUPFAM" id="SSF53300">
    <property type="entry name" value="vWA-like"/>
    <property type="match status" value="1"/>
</dbReference>
<dbReference type="EMBL" id="NAAC01000031">
    <property type="protein sequence ID" value="RDJ05744.1"/>
    <property type="molecule type" value="Genomic_DNA"/>
</dbReference>
<dbReference type="AlphaFoldDB" id="A0A370KIM2"/>
<dbReference type="Proteomes" id="UP000254939">
    <property type="component" value="Unassembled WGS sequence"/>
</dbReference>
<gene>
    <name evidence="1" type="ORF">B5K06_25215</name>
</gene>
<dbReference type="Gene3D" id="3.40.50.410">
    <property type="entry name" value="von Willebrand factor, type A domain"/>
    <property type="match status" value="1"/>
</dbReference>
<dbReference type="OrthoDB" id="7522752at2"/>
<name>A0A370KIM2_9HYPH</name>
<dbReference type="InterPro" id="IPR036465">
    <property type="entry name" value="vWFA_dom_sf"/>
</dbReference>
<sequence>MSKAAVIMTDGENTMTDTVYTAYGWLADKKLGTSNATSAVAELNSRLSKVCTATKNAGVIIYTIAFNGPEVSTQNLMKGCASQDAFFFNSSTSAALQSAFKEIGVSLSNLRVSR</sequence>
<evidence type="ECO:0008006" key="3">
    <source>
        <dbReference type="Google" id="ProtNLM"/>
    </source>
</evidence>